<dbReference type="PANTHER" id="PTHR18895:SF74">
    <property type="entry name" value="MTRF1L RELEASE FACTOR GLUTAMINE METHYLTRANSFERASE"/>
    <property type="match status" value="1"/>
</dbReference>
<comment type="catalytic activity">
    <reaction evidence="5">
        <text>L-glutaminyl-[peptide chain release factor] + S-adenosyl-L-methionine = N(5)-methyl-L-glutaminyl-[peptide chain release factor] + S-adenosyl-L-homocysteine + H(+)</text>
        <dbReference type="Rhea" id="RHEA:42896"/>
        <dbReference type="Rhea" id="RHEA-COMP:10271"/>
        <dbReference type="Rhea" id="RHEA-COMP:10272"/>
        <dbReference type="ChEBI" id="CHEBI:15378"/>
        <dbReference type="ChEBI" id="CHEBI:30011"/>
        <dbReference type="ChEBI" id="CHEBI:57856"/>
        <dbReference type="ChEBI" id="CHEBI:59789"/>
        <dbReference type="ChEBI" id="CHEBI:61891"/>
        <dbReference type="EC" id="2.1.1.297"/>
    </reaction>
</comment>
<dbReference type="Gene3D" id="1.10.8.10">
    <property type="entry name" value="DNA helicase RuvA subunit, C-terminal domain"/>
    <property type="match status" value="1"/>
</dbReference>
<feature type="domain" description="Release factor glutamine methyltransferase N-terminal" evidence="7">
    <location>
        <begin position="32"/>
        <end position="101"/>
    </location>
</feature>
<dbReference type="CDD" id="cd02440">
    <property type="entry name" value="AdoMet_MTases"/>
    <property type="match status" value="1"/>
</dbReference>
<dbReference type="GO" id="GO:0032259">
    <property type="term" value="P:methylation"/>
    <property type="evidence" value="ECO:0007669"/>
    <property type="project" value="UniProtKB-KW"/>
</dbReference>
<evidence type="ECO:0000313" key="8">
    <source>
        <dbReference type="EMBL" id="KAK7602032.1"/>
    </source>
</evidence>
<dbReference type="Pfam" id="PF17827">
    <property type="entry name" value="PrmC_N"/>
    <property type="match status" value="1"/>
</dbReference>
<dbReference type="PROSITE" id="PS00092">
    <property type="entry name" value="N6_MTASE"/>
    <property type="match status" value="1"/>
</dbReference>
<organism evidence="8 9">
    <name type="scientific">Parthenolecanium corni</name>
    <dbReference type="NCBI Taxonomy" id="536013"/>
    <lineage>
        <taxon>Eukaryota</taxon>
        <taxon>Metazoa</taxon>
        <taxon>Ecdysozoa</taxon>
        <taxon>Arthropoda</taxon>
        <taxon>Hexapoda</taxon>
        <taxon>Insecta</taxon>
        <taxon>Pterygota</taxon>
        <taxon>Neoptera</taxon>
        <taxon>Paraneoptera</taxon>
        <taxon>Hemiptera</taxon>
        <taxon>Sternorrhyncha</taxon>
        <taxon>Coccoidea</taxon>
        <taxon>Coccidae</taxon>
        <taxon>Parthenolecanium</taxon>
    </lineage>
</organism>
<name>A0AAN9TNK7_9HEMI</name>
<reference evidence="8 9" key="1">
    <citation type="submission" date="2024-03" db="EMBL/GenBank/DDBJ databases">
        <title>Adaptation during the transition from Ophiocordyceps entomopathogen to insect associate is accompanied by gene loss and intensified selection.</title>
        <authorList>
            <person name="Ward C.M."/>
            <person name="Onetto C.A."/>
            <person name="Borneman A.R."/>
        </authorList>
    </citation>
    <scope>NUCLEOTIDE SEQUENCE [LARGE SCALE GENOMIC DNA]</scope>
    <source>
        <strain evidence="8">AWRI1</strain>
        <tissue evidence="8">Single Adult Female</tissue>
    </source>
</reference>
<sequence length="315" mass="36046">MYNTIKFLKNSLNGIPAKNRSRTATTSCIGDVLEAWITKLEEYKIPDAKTSVQIIASSVLKIANMDELPRFYSQILTEDQQRNIDQYCECRLARVPVQYIVRNWDFRYTRLQLIPPVFIPRPETETLIDIVKQNVKVLNRVLEIGCGSGAISISMLQENESLRMISIDQSRLACNLTRQNAILNGVDDRLEVHEKKMKDDGSVSDFEVGEIDAIVSNPPYLFSSELYELEPEVKLYEDLRALDGGADGLRVIKAILKYSSVTLTFGKSCFLEIHHQHVPMIEKWLSDNENIDLRVTETFKDVFGYERFVSVTKVK</sequence>
<keyword evidence="4" id="KW-0949">S-adenosyl-L-methionine</keyword>
<dbReference type="PANTHER" id="PTHR18895">
    <property type="entry name" value="HEMK METHYLTRANSFERASE"/>
    <property type="match status" value="1"/>
</dbReference>
<dbReference type="GO" id="GO:0102559">
    <property type="term" value="F:peptide chain release factor N(5)-glutamine methyltransferase activity"/>
    <property type="evidence" value="ECO:0007669"/>
    <property type="project" value="UniProtKB-EC"/>
</dbReference>
<dbReference type="Proteomes" id="UP001367676">
    <property type="component" value="Unassembled WGS sequence"/>
</dbReference>
<dbReference type="InterPro" id="IPR007848">
    <property type="entry name" value="Small_mtfrase_dom"/>
</dbReference>
<dbReference type="Gene3D" id="3.40.50.150">
    <property type="entry name" value="Vaccinia Virus protein VP39"/>
    <property type="match status" value="1"/>
</dbReference>
<dbReference type="InterPro" id="IPR040758">
    <property type="entry name" value="PrmC_N"/>
</dbReference>
<evidence type="ECO:0000256" key="3">
    <source>
        <dbReference type="ARBA" id="ARBA00022679"/>
    </source>
</evidence>
<evidence type="ECO:0000256" key="5">
    <source>
        <dbReference type="ARBA" id="ARBA00048391"/>
    </source>
</evidence>
<evidence type="ECO:0000256" key="4">
    <source>
        <dbReference type="ARBA" id="ARBA00022691"/>
    </source>
</evidence>
<protein>
    <recommendedName>
        <fullName evidence="1">peptide chain release factor N(5)-glutamine methyltransferase</fullName>
        <ecNumber evidence="1">2.1.1.297</ecNumber>
    </recommendedName>
</protein>
<accession>A0AAN9TNK7</accession>
<evidence type="ECO:0000256" key="1">
    <source>
        <dbReference type="ARBA" id="ARBA00012771"/>
    </source>
</evidence>
<keyword evidence="9" id="KW-1185">Reference proteome</keyword>
<comment type="caution">
    <text evidence="8">The sequence shown here is derived from an EMBL/GenBank/DDBJ whole genome shotgun (WGS) entry which is preliminary data.</text>
</comment>
<dbReference type="EMBL" id="JBBCAQ010000010">
    <property type="protein sequence ID" value="KAK7602032.1"/>
    <property type="molecule type" value="Genomic_DNA"/>
</dbReference>
<keyword evidence="3" id="KW-0808">Transferase</keyword>
<dbReference type="SUPFAM" id="SSF53335">
    <property type="entry name" value="S-adenosyl-L-methionine-dependent methyltransferases"/>
    <property type="match status" value="1"/>
</dbReference>
<dbReference type="InterPro" id="IPR050320">
    <property type="entry name" value="N5-glutamine_MTase"/>
</dbReference>
<dbReference type="Pfam" id="PF05175">
    <property type="entry name" value="MTS"/>
    <property type="match status" value="1"/>
</dbReference>
<dbReference type="InterPro" id="IPR002052">
    <property type="entry name" value="DNA_methylase_N6_adenine_CS"/>
</dbReference>
<evidence type="ECO:0000256" key="2">
    <source>
        <dbReference type="ARBA" id="ARBA00022603"/>
    </source>
</evidence>
<evidence type="ECO:0000313" key="9">
    <source>
        <dbReference type="Proteomes" id="UP001367676"/>
    </source>
</evidence>
<evidence type="ECO:0000259" key="6">
    <source>
        <dbReference type="Pfam" id="PF05175"/>
    </source>
</evidence>
<keyword evidence="2" id="KW-0489">Methyltransferase</keyword>
<dbReference type="EC" id="2.1.1.297" evidence="1"/>
<dbReference type="AlphaFoldDB" id="A0AAN9TNK7"/>
<dbReference type="GO" id="GO:0005739">
    <property type="term" value="C:mitochondrion"/>
    <property type="evidence" value="ECO:0007669"/>
    <property type="project" value="TreeGrafter"/>
</dbReference>
<proteinExistence type="predicted"/>
<feature type="domain" description="Methyltransferase small" evidence="6">
    <location>
        <begin position="124"/>
        <end position="220"/>
    </location>
</feature>
<dbReference type="InterPro" id="IPR004556">
    <property type="entry name" value="HemK-like"/>
</dbReference>
<dbReference type="GO" id="GO:0003676">
    <property type="term" value="F:nucleic acid binding"/>
    <property type="evidence" value="ECO:0007669"/>
    <property type="project" value="InterPro"/>
</dbReference>
<gene>
    <name evidence="8" type="ORF">V9T40_009473</name>
</gene>
<evidence type="ECO:0000259" key="7">
    <source>
        <dbReference type="Pfam" id="PF17827"/>
    </source>
</evidence>
<dbReference type="NCBIfam" id="TIGR00536">
    <property type="entry name" value="hemK_fam"/>
    <property type="match status" value="1"/>
</dbReference>
<dbReference type="InterPro" id="IPR029063">
    <property type="entry name" value="SAM-dependent_MTases_sf"/>
</dbReference>